<dbReference type="AlphaFoldDB" id="R9B7F6"/>
<evidence type="ECO:0000313" key="5">
    <source>
        <dbReference type="Proteomes" id="UP001168902"/>
    </source>
</evidence>
<reference evidence="2 4" key="1">
    <citation type="submission" date="2013-03" db="EMBL/GenBank/DDBJ databases">
        <title>The Genome Sequence of Acinetobacter sp. CIP 110321.</title>
        <authorList>
            <consortium name="The Broad Institute Genome Sequencing Platform"/>
            <consortium name="The Broad Institute Genome Sequencing Center for Infectious Disease"/>
            <person name="Cerqueira G."/>
            <person name="Feldgarden M."/>
            <person name="Courvalin P."/>
            <person name="Perichon B."/>
            <person name="Grillot-Courvalin C."/>
            <person name="Clermont D."/>
            <person name="Rocha E."/>
            <person name="Yoon E.-J."/>
            <person name="Nemec A."/>
            <person name="Walker B."/>
            <person name="Young S.K."/>
            <person name="Zeng Q."/>
            <person name="Gargeya S."/>
            <person name="Fitzgerald M."/>
            <person name="Haas B."/>
            <person name="Abouelleil A."/>
            <person name="Alvarado L."/>
            <person name="Arachchi H.M."/>
            <person name="Berlin A.M."/>
            <person name="Chapman S.B."/>
            <person name="Dewar J."/>
            <person name="Goldberg J."/>
            <person name="Griggs A."/>
            <person name="Gujja S."/>
            <person name="Hansen M."/>
            <person name="Howarth C."/>
            <person name="Imamovic A."/>
            <person name="Larimer J."/>
            <person name="McCowan C."/>
            <person name="Murphy C."/>
            <person name="Neiman D."/>
            <person name="Pearson M."/>
            <person name="Priest M."/>
            <person name="Roberts A."/>
            <person name="Saif S."/>
            <person name="Shea T."/>
            <person name="Sisk P."/>
            <person name="Sykes S."/>
            <person name="Wortman J."/>
            <person name="Nusbaum C."/>
            <person name="Birren B."/>
        </authorList>
    </citation>
    <scope>NUCLEOTIDE SEQUENCE [LARGE SCALE GENOMIC DNA]</scope>
    <source>
        <strain evidence="2 4">CIP 110321</strain>
    </source>
</reference>
<evidence type="ECO:0000256" key="1">
    <source>
        <dbReference type="SAM" id="MobiDB-lite"/>
    </source>
</evidence>
<evidence type="ECO:0000313" key="2">
    <source>
        <dbReference type="EMBL" id="EOR10388.1"/>
    </source>
</evidence>
<feature type="region of interest" description="Disordered" evidence="1">
    <location>
        <begin position="35"/>
        <end position="54"/>
    </location>
</feature>
<gene>
    <name evidence="2" type="ORF">F896_00516</name>
    <name evidence="3" type="ORF">Q3V53_06260</name>
</gene>
<protein>
    <submittedName>
        <fullName evidence="2">Uncharacterized protein</fullName>
    </submittedName>
</protein>
<comment type="caution">
    <text evidence="2">The sequence shown here is derived from an EMBL/GenBank/DDBJ whole genome shotgun (WGS) entry which is preliminary data.</text>
</comment>
<dbReference type="EMBL" id="JAUMJH010000011">
    <property type="protein sequence ID" value="MDO3656814.1"/>
    <property type="molecule type" value="Genomic_DNA"/>
</dbReference>
<evidence type="ECO:0000313" key="4">
    <source>
        <dbReference type="Proteomes" id="UP000016203"/>
    </source>
</evidence>
<dbReference type="EMBL" id="AQFL01000004">
    <property type="protein sequence ID" value="EOR10388.1"/>
    <property type="molecule type" value="Genomic_DNA"/>
</dbReference>
<keyword evidence="5" id="KW-1185">Reference proteome</keyword>
<proteinExistence type="predicted"/>
<organism evidence="2 4">
    <name type="scientific">Acinetobacter genomosp. 15BJ</name>
    <dbReference type="NCBI Taxonomy" id="106651"/>
    <lineage>
        <taxon>Bacteria</taxon>
        <taxon>Pseudomonadati</taxon>
        <taxon>Pseudomonadota</taxon>
        <taxon>Gammaproteobacteria</taxon>
        <taxon>Moraxellales</taxon>
        <taxon>Moraxellaceae</taxon>
        <taxon>Acinetobacter</taxon>
    </lineage>
</organism>
<dbReference type="Proteomes" id="UP001168902">
    <property type="component" value="Unassembled WGS sequence"/>
</dbReference>
<dbReference type="HOGENOM" id="CLU_2857496_0_0_6"/>
<accession>R9B7F6</accession>
<reference evidence="3 5" key="2">
    <citation type="submission" date="2023-07" db="EMBL/GenBank/DDBJ databases">
        <title>A novel proteolytic Acinetobacter species.</title>
        <authorList>
            <person name="Nemec A."/>
            <person name="Radolfova-Krizova L."/>
        </authorList>
    </citation>
    <scope>NUCLEOTIDE SEQUENCE [LARGE SCALE GENOMIC DNA]</scope>
    <source>
        <strain evidence="3 5">NIPH 1865</strain>
    </source>
</reference>
<dbReference type="RefSeq" id="WP_016162474.1">
    <property type="nucleotide sequence ID" value="NZ_JAKZGC010000015.1"/>
</dbReference>
<evidence type="ECO:0000313" key="3">
    <source>
        <dbReference type="EMBL" id="MDO3656814.1"/>
    </source>
</evidence>
<dbReference type="Proteomes" id="UP000016203">
    <property type="component" value="Unassembled WGS sequence"/>
</dbReference>
<name>R9B7F6_9GAMM</name>
<sequence length="71" mass="7698">MPLQNNAVDLLLDQVIASITEEDIEKIFKREAVCPPGQGGPGGSCPNPIPIPPRPPLRMIAYDDMVNDTNN</sequence>